<evidence type="ECO:0008006" key="6">
    <source>
        <dbReference type="Google" id="ProtNLM"/>
    </source>
</evidence>
<dbReference type="eggNOG" id="COG3879">
    <property type="taxonomic scope" value="Bacteria"/>
</dbReference>
<reference evidence="4 5" key="1">
    <citation type="journal article" date="2007" name="Genome Res.">
        <title>Genome characteristics of facultatively symbiotic Frankia sp. strains reflect host range and host plant biogeography.</title>
        <authorList>
            <person name="Normand P."/>
            <person name="Lapierre P."/>
            <person name="Tisa L.S."/>
            <person name="Gogarten J.P."/>
            <person name="Alloisio N."/>
            <person name="Bagnarol E."/>
            <person name="Bassi C.A."/>
            <person name="Berry A.M."/>
            <person name="Bickhart D.M."/>
            <person name="Choisne N."/>
            <person name="Couloux A."/>
            <person name="Cournoyer B."/>
            <person name="Cruveiller S."/>
            <person name="Daubin V."/>
            <person name="Demange N."/>
            <person name="Francino M.P."/>
            <person name="Goltsman E."/>
            <person name="Huang Y."/>
            <person name="Kopp O.R."/>
            <person name="Labarre L."/>
            <person name="Lapidus A."/>
            <person name="Lavire C."/>
            <person name="Marechal J."/>
            <person name="Martinez M."/>
            <person name="Mastronunzio J.E."/>
            <person name="Mullin B.C."/>
            <person name="Niemann J."/>
            <person name="Pujic P."/>
            <person name="Rawnsley T."/>
            <person name="Rouy Z."/>
            <person name="Schenowitz C."/>
            <person name="Sellstedt A."/>
            <person name="Tavares F."/>
            <person name="Tomkins J.P."/>
            <person name="Vallenet D."/>
            <person name="Valverde C."/>
            <person name="Wall L.G."/>
            <person name="Wang Y."/>
            <person name="Medigue C."/>
            <person name="Benson D.R."/>
        </authorList>
    </citation>
    <scope>NUCLEOTIDE SEQUENCE [LARGE SCALE GENOMIC DNA]</scope>
    <source>
        <strain evidence="5">DSM 45818 / CECT 9043 / CcI3</strain>
    </source>
</reference>
<keyword evidence="5" id="KW-1185">Reference proteome</keyword>
<keyword evidence="3" id="KW-0472">Membrane</keyword>
<dbReference type="PhylomeDB" id="Q2J4K8"/>
<dbReference type="PANTHER" id="PTHR37313:SF4">
    <property type="entry name" value="CONSERVED MEMBRANE PROTEIN-RELATED"/>
    <property type="match status" value="1"/>
</dbReference>
<organism evidence="4 5">
    <name type="scientific">Frankia casuarinae (strain DSM 45818 / CECT 9043 / HFP020203 / CcI3)</name>
    <dbReference type="NCBI Taxonomy" id="106370"/>
    <lineage>
        <taxon>Bacteria</taxon>
        <taxon>Bacillati</taxon>
        <taxon>Actinomycetota</taxon>
        <taxon>Actinomycetes</taxon>
        <taxon>Frankiales</taxon>
        <taxon>Frankiaceae</taxon>
        <taxon>Frankia</taxon>
    </lineage>
</organism>
<evidence type="ECO:0000256" key="1">
    <source>
        <dbReference type="ARBA" id="ARBA00009108"/>
    </source>
</evidence>
<feature type="compositionally biased region" description="Basic and acidic residues" evidence="2">
    <location>
        <begin position="133"/>
        <end position="143"/>
    </location>
</feature>
<accession>Q2J4K8</accession>
<dbReference type="OrthoDB" id="3214641at2"/>
<sequence>MWHRERHRPRSLRGRRYLRRGGRIARPGWLWHGRVPPPAIHRHAWVNRSAGHRGRLGTTVHGGLRPWPWPGGRSRRVIWAVSLFWAGVLSGVVVLDGGPFDRAGPRDTAAWAAQERAGVAQVVDEEAGRVADRRAGLDAESRRRATTAQAVPSGAPGFALGTDAAARSLVESLAGPAGLAPVRGPALTVELDDAPREGRGGPYAPGVPAPRPDDLIVHQQDVQAVVNALWAGGAEAMSIMDRRVTALTAVRCVGNTLLLHGEVFSPPFRITAIGEVAALRSSLQANPQVTIYRQYVDAYRLGYRVEEAADSRLPGYDGPIDPSGIARRG</sequence>
<evidence type="ECO:0000256" key="3">
    <source>
        <dbReference type="SAM" id="Phobius"/>
    </source>
</evidence>
<dbReference type="Gene3D" id="3.30.70.1880">
    <property type="entry name" value="Protein of unknown function DUF881"/>
    <property type="match status" value="1"/>
</dbReference>
<dbReference type="AlphaFoldDB" id="Q2J4K8"/>
<dbReference type="KEGG" id="fra:Francci3_4438"/>
<keyword evidence="3" id="KW-0812">Transmembrane</keyword>
<protein>
    <recommendedName>
        <fullName evidence="6">DUF881 domain-containing protein</fullName>
    </recommendedName>
</protein>
<feature type="region of interest" description="Disordered" evidence="2">
    <location>
        <begin position="133"/>
        <end position="157"/>
    </location>
</feature>
<dbReference type="Pfam" id="PF05949">
    <property type="entry name" value="DUF881"/>
    <property type="match status" value="1"/>
</dbReference>
<dbReference type="Proteomes" id="UP000001937">
    <property type="component" value="Chromosome"/>
</dbReference>
<comment type="similarity">
    <text evidence="1">Belongs to the UPF0749 family.</text>
</comment>
<gene>
    <name evidence="4" type="ordered locus">Francci3_4438</name>
</gene>
<dbReference type="EMBL" id="CP000249">
    <property type="protein sequence ID" value="ABD13784.1"/>
    <property type="molecule type" value="Genomic_DNA"/>
</dbReference>
<keyword evidence="3" id="KW-1133">Transmembrane helix</keyword>
<dbReference type="HOGENOM" id="CLU_040273_2_0_11"/>
<evidence type="ECO:0000313" key="5">
    <source>
        <dbReference type="Proteomes" id="UP000001937"/>
    </source>
</evidence>
<proteinExistence type="inferred from homology"/>
<dbReference type="STRING" id="106370.Francci3_4438"/>
<evidence type="ECO:0000313" key="4">
    <source>
        <dbReference type="EMBL" id="ABD13784.1"/>
    </source>
</evidence>
<dbReference type="InterPro" id="IPR010273">
    <property type="entry name" value="DUF881"/>
</dbReference>
<evidence type="ECO:0000256" key="2">
    <source>
        <dbReference type="SAM" id="MobiDB-lite"/>
    </source>
</evidence>
<dbReference type="GO" id="GO:0005886">
    <property type="term" value="C:plasma membrane"/>
    <property type="evidence" value="ECO:0007669"/>
    <property type="project" value="TreeGrafter"/>
</dbReference>
<name>Q2J4K8_FRACC</name>
<feature type="transmembrane region" description="Helical" evidence="3">
    <location>
        <begin position="77"/>
        <end position="95"/>
    </location>
</feature>
<dbReference type="PANTHER" id="PTHR37313">
    <property type="entry name" value="UPF0749 PROTEIN RV1825"/>
    <property type="match status" value="1"/>
</dbReference>